<proteinExistence type="predicted"/>
<evidence type="ECO:0000313" key="2">
    <source>
        <dbReference type="Proteomes" id="UP000515806"/>
    </source>
</evidence>
<protein>
    <submittedName>
        <fullName evidence="1">DUF1508 domain-containing protein</fullName>
    </submittedName>
</protein>
<gene>
    <name evidence="1" type="ORF">H9L23_20705</name>
</gene>
<keyword evidence="2" id="KW-1185">Reference proteome</keyword>
<dbReference type="KEGG" id="proe:H9L23_20705"/>
<organism evidence="1 2">
    <name type="scientific">Pedobacter roseus</name>
    <dbReference type="NCBI Taxonomy" id="336820"/>
    <lineage>
        <taxon>Bacteria</taxon>
        <taxon>Pseudomonadati</taxon>
        <taxon>Bacteroidota</taxon>
        <taxon>Sphingobacteriia</taxon>
        <taxon>Sphingobacteriales</taxon>
        <taxon>Sphingobacteriaceae</taxon>
        <taxon>Pedobacter</taxon>
    </lineage>
</organism>
<name>A0A7G9QP63_9SPHI</name>
<dbReference type="EMBL" id="CP060723">
    <property type="protein sequence ID" value="QNN45138.1"/>
    <property type="molecule type" value="Genomic_DNA"/>
</dbReference>
<dbReference type="RefSeq" id="WP_187595543.1">
    <property type="nucleotide sequence ID" value="NZ_CP060723.1"/>
</dbReference>
<sequence>MIGWSENYTTAANSENSIDGIKRNTPRCLIGRSLFIKMRFNYFVKPL</sequence>
<dbReference type="Proteomes" id="UP000515806">
    <property type="component" value="Chromosome"/>
</dbReference>
<reference evidence="1 2" key="1">
    <citation type="submission" date="2020-08" db="EMBL/GenBank/DDBJ databases">
        <title>Genome sequence of Pedobacter roseus KACC 11594T.</title>
        <authorList>
            <person name="Hyun D.-W."/>
            <person name="Bae J.-W."/>
        </authorList>
    </citation>
    <scope>NUCLEOTIDE SEQUENCE [LARGE SCALE GENOMIC DNA]</scope>
    <source>
        <strain evidence="1 2">KACC 11594</strain>
    </source>
</reference>
<evidence type="ECO:0000313" key="1">
    <source>
        <dbReference type="EMBL" id="QNN45138.1"/>
    </source>
</evidence>
<dbReference type="AlphaFoldDB" id="A0A7G9QP63"/>
<accession>A0A7G9QP63</accession>